<dbReference type="GO" id="GO:0022857">
    <property type="term" value="F:transmembrane transporter activity"/>
    <property type="evidence" value="ECO:0007669"/>
    <property type="project" value="InterPro"/>
</dbReference>
<dbReference type="Pfam" id="PF05977">
    <property type="entry name" value="MFS_3"/>
    <property type="match status" value="1"/>
</dbReference>
<dbReference type="EMBL" id="SOFI01000003">
    <property type="protein sequence ID" value="TFB79039.1"/>
    <property type="molecule type" value="Genomic_DNA"/>
</dbReference>
<feature type="transmembrane region" description="Helical" evidence="8">
    <location>
        <begin position="243"/>
        <end position="266"/>
    </location>
</feature>
<comment type="subcellular location">
    <subcellularLocation>
        <location evidence="1">Cell membrane</location>
        <topology evidence="1">Multi-pass membrane protein</topology>
    </subcellularLocation>
</comment>
<keyword evidence="6 8" id="KW-0472">Membrane</keyword>
<accession>A0A4R8V893</accession>
<evidence type="ECO:0000256" key="8">
    <source>
        <dbReference type="SAM" id="Phobius"/>
    </source>
</evidence>
<evidence type="ECO:0000256" key="7">
    <source>
        <dbReference type="SAM" id="MobiDB-lite"/>
    </source>
</evidence>
<feature type="compositionally biased region" description="Low complexity" evidence="7">
    <location>
        <begin position="431"/>
        <end position="450"/>
    </location>
</feature>
<dbReference type="AlphaFoldDB" id="A0A4R8V893"/>
<protein>
    <submittedName>
        <fullName evidence="10">MFS transporter</fullName>
    </submittedName>
</protein>
<reference evidence="10 11" key="1">
    <citation type="submission" date="2019-03" db="EMBL/GenBank/DDBJ databases">
        <title>Genomics of glacier-inhabiting Cryobacterium strains.</title>
        <authorList>
            <person name="Liu Q."/>
            <person name="Xin Y.-H."/>
        </authorList>
    </citation>
    <scope>NUCLEOTIDE SEQUENCE [LARGE SCALE GENOMIC DNA]</scope>
    <source>
        <strain evidence="10 11">CGMCC 1.10440</strain>
    </source>
</reference>
<organism evidence="10 11">
    <name type="scientific">Terrimesophilobacter mesophilus</name>
    <dbReference type="NCBI Taxonomy" id="433647"/>
    <lineage>
        <taxon>Bacteria</taxon>
        <taxon>Bacillati</taxon>
        <taxon>Actinomycetota</taxon>
        <taxon>Actinomycetes</taxon>
        <taxon>Micrococcales</taxon>
        <taxon>Microbacteriaceae</taxon>
        <taxon>Terrimesophilobacter</taxon>
    </lineage>
</organism>
<feature type="domain" description="Major facilitator superfamily (MFS) profile" evidence="9">
    <location>
        <begin position="32"/>
        <end position="422"/>
    </location>
</feature>
<feature type="transmembrane region" description="Helical" evidence="8">
    <location>
        <begin position="308"/>
        <end position="327"/>
    </location>
</feature>
<evidence type="ECO:0000256" key="2">
    <source>
        <dbReference type="ARBA" id="ARBA00022448"/>
    </source>
</evidence>
<keyword evidence="4 8" id="KW-0812">Transmembrane</keyword>
<dbReference type="PANTHER" id="PTHR23513:SF6">
    <property type="entry name" value="MAJOR FACILITATOR SUPERFAMILY ASSOCIATED DOMAIN-CONTAINING PROTEIN"/>
    <property type="match status" value="1"/>
</dbReference>
<feature type="transmembrane region" description="Helical" evidence="8">
    <location>
        <begin position="107"/>
        <end position="131"/>
    </location>
</feature>
<sequence>MRDRDRRAGYPWQVSNATTTKPPRERTPLGANFWKLLTSSGLSNLADGVFKLALPLVAIRYTQEPVLIAGLSLVASLPWLLFALQAGALADRHDRRRIMLLANIARAVLLAAVAASIALGVESIWVLYAVALCVGTAETLYDTSAQSILPQIVGRTQLSRANGRLYAVEMTANQFVGPPLGGFLVATGALIAFSVPAGLWLVAVGMLFLVRGNFQVARENPARMRSEIMEGLRFLWRTRVLRTLAFMTGLFNLTSSAAFAIFVLYAAGPKSAMGLTDAQVGILFTTTAIGSLLGSFAAEHIERAIGRALSLSLSIVGGAVLLITPAFTTNPFIIGGAFFIGGFTVVLWNVVAVSLRQRITPDRLLGRVNSGYRLLAWGTMPLGAAIGGVLGQFLGLPPVFIITGIGTLSLLLFMFRLTNASMDAAEAEAARTASSDSTATDSTASDSRASGTAEQA</sequence>
<dbReference type="InterPro" id="IPR010290">
    <property type="entry name" value="TM_effector"/>
</dbReference>
<keyword evidence="5 8" id="KW-1133">Transmembrane helix</keyword>
<comment type="caution">
    <text evidence="10">The sequence shown here is derived from an EMBL/GenBank/DDBJ whole genome shotgun (WGS) entry which is preliminary data.</text>
</comment>
<keyword evidence="2" id="KW-0813">Transport</keyword>
<name>A0A4R8V893_9MICO</name>
<keyword evidence="3" id="KW-1003">Cell membrane</keyword>
<feature type="region of interest" description="Disordered" evidence="7">
    <location>
        <begin position="431"/>
        <end position="456"/>
    </location>
</feature>
<evidence type="ECO:0000256" key="4">
    <source>
        <dbReference type="ARBA" id="ARBA00022692"/>
    </source>
</evidence>
<evidence type="ECO:0000256" key="3">
    <source>
        <dbReference type="ARBA" id="ARBA00022475"/>
    </source>
</evidence>
<dbReference type="PROSITE" id="PS50850">
    <property type="entry name" value="MFS"/>
    <property type="match status" value="1"/>
</dbReference>
<feature type="transmembrane region" description="Helical" evidence="8">
    <location>
        <begin position="278"/>
        <end position="296"/>
    </location>
</feature>
<dbReference type="Proteomes" id="UP000298488">
    <property type="component" value="Unassembled WGS sequence"/>
</dbReference>
<keyword evidence="11" id="KW-1185">Reference proteome</keyword>
<feature type="transmembrane region" description="Helical" evidence="8">
    <location>
        <begin position="399"/>
        <end position="417"/>
    </location>
</feature>
<dbReference type="PANTHER" id="PTHR23513">
    <property type="entry name" value="INTEGRAL MEMBRANE EFFLUX PROTEIN-RELATED"/>
    <property type="match status" value="1"/>
</dbReference>
<feature type="transmembrane region" description="Helical" evidence="8">
    <location>
        <begin position="333"/>
        <end position="353"/>
    </location>
</feature>
<evidence type="ECO:0000259" key="9">
    <source>
        <dbReference type="PROSITE" id="PS50850"/>
    </source>
</evidence>
<dbReference type="SUPFAM" id="SSF103473">
    <property type="entry name" value="MFS general substrate transporter"/>
    <property type="match status" value="1"/>
</dbReference>
<feature type="transmembrane region" description="Helical" evidence="8">
    <location>
        <begin position="66"/>
        <end position="86"/>
    </location>
</feature>
<feature type="transmembrane region" description="Helical" evidence="8">
    <location>
        <begin position="183"/>
        <end position="210"/>
    </location>
</feature>
<evidence type="ECO:0000256" key="6">
    <source>
        <dbReference type="ARBA" id="ARBA00023136"/>
    </source>
</evidence>
<evidence type="ECO:0000256" key="1">
    <source>
        <dbReference type="ARBA" id="ARBA00004651"/>
    </source>
</evidence>
<dbReference type="GO" id="GO:0005886">
    <property type="term" value="C:plasma membrane"/>
    <property type="evidence" value="ECO:0007669"/>
    <property type="project" value="UniProtKB-SubCell"/>
</dbReference>
<proteinExistence type="predicted"/>
<feature type="region of interest" description="Disordered" evidence="7">
    <location>
        <begin position="1"/>
        <end position="26"/>
    </location>
</feature>
<gene>
    <name evidence="10" type="ORF">E3N84_02565</name>
</gene>
<evidence type="ECO:0000256" key="5">
    <source>
        <dbReference type="ARBA" id="ARBA00022989"/>
    </source>
</evidence>
<dbReference type="Gene3D" id="1.20.1250.20">
    <property type="entry name" value="MFS general substrate transporter like domains"/>
    <property type="match status" value="1"/>
</dbReference>
<evidence type="ECO:0000313" key="11">
    <source>
        <dbReference type="Proteomes" id="UP000298488"/>
    </source>
</evidence>
<dbReference type="OrthoDB" id="145388at2"/>
<dbReference type="CDD" id="cd06173">
    <property type="entry name" value="MFS_MefA_like"/>
    <property type="match status" value="1"/>
</dbReference>
<evidence type="ECO:0000313" key="10">
    <source>
        <dbReference type="EMBL" id="TFB79039.1"/>
    </source>
</evidence>
<feature type="transmembrane region" description="Helical" evidence="8">
    <location>
        <begin position="374"/>
        <end position="393"/>
    </location>
</feature>
<dbReference type="InterPro" id="IPR036259">
    <property type="entry name" value="MFS_trans_sf"/>
</dbReference>
<dbReference type="InterPro" id="IPR020846">
    <property type="entry name" value="MFS_dom"/>
</dbReference>